<comment type="caution">
    <text evidence="1">The sequence shown here is derived from an EMBL/GenBank/DDBJ whole genome shotgun (WGS) entry which is preliminary data.</text>
</comment>
<evidence type="ECO:0000313" key="1">
    <source>
        <dbReference type="EMBL" id="KAG5617545.1"/>
    </source>
</evidence>
<sequence length="69" mass="7876">MKCCSIWSEDAKKDLENDMYFSSKAKDLSNVMRVDTAHQVTKRIGALARNFVSEHFTTEDYVATYSGSF</sequence>
<dbReference type="Proteomes" id="UP000824120">
    <property type="component" value="Chromosome 3"/>
</dbReference>
<name>A0A9J5ZZ35_SOLCO</name>
<protein>
    <submittedName>
        <fullName evidence="1">Uncharacterized protein</fullName>
    </submittedName>
</protein>
<dbReference type="EMBL" id="JACXVP010000003">
    <property type="protein sequence ID" value="KAG5617545.1"/>
    <property type="molecule type" value="Genomic_DNA"/>
</dbReference>
<keyword evidence="2" id="KW-1185">Reference proteome</keyword>
<evidence type="ECO:0000313" key="2">
    <source>
        <dbReference type="Proteomes" id="UP000824120"/>
    </source>
</evidence>
<proteinExistence type="predicted"/>
<accession>A0A9J5ZZ35</accession>
<gene>
    <name evidence="1" type="ORF">H5410_017369</name>
</gene>
<dbReference type="AlphaFoldDB" id="A0A9J5ZZ35"/>
<organism evidence="1 2">
    <name type="scientific">Solanum commersonii</name>
    <name type="common">Commerson's wild potato</name>
    <name type="synonym">Commerson's nightshade</name>
    <dbReference type="NCBI Taxonomy" id="4109"/>
    <lineage>
        <taxon>Eukaryota</taxon>
        <taxon>Viridiplantae</taxon>
        <taxon>Streptophyta</taxon>
        <taxon>Embryophyta</taxon>
        <taxon>Tracheophyta</taxon>
        <taxon>Spermatophyta</taxon>
        <taxon>Magnoliopsida</taxon>
        <taxon>eudicotyledons</taxon>
        <taxon>Gunneridae</taxon>
        <taxon>Pentapetalae</taxon>
        <taxon>asterids</taxon>
        <taxon>lamiids</taxon>
        <taxon>Solanales</taxon>
        <taxon>Solanaceae</taxon>
        <taxon>Solanoideae</taxon>
        <taxon>Solaneae</taxon>
        <taxon>Solanum</taxon>
    </lineage>
</organism>
<reference evidence="1 2" key="1">
    <citation type="submission" date="2020-09" db="EMBL/GenBank/DDBJ databases">
        <title>De no assembly of potato wild relative species, Solanum commersonii.</title>
        <authorList>
            <person name="Cho K."/>
        </authorList>
    </citation>
    <scope>NUCLEOTIDE SEQUENCE [LARGE SCALE GENOMIC DNA]</scope>
    <source>
        <strain evidence="1">LZ3.2</strain>
        <tissue evidence="1">Leaf</tissue>
    </source>
</reference>